<feature type="transmembrane region" description="Helical" evidence="2">
    <location>
        <begin position="70"/>
        <end position="96"/>
    </location>
</feature>
<gene>
    <name evidence="3" type="ORF">ACFPN1_08950</name>
</gene>
<keyword evidence="4" id="KW-1185">Reference proteome</keyword>
<reference evidence="4" key="1">
    <citation type="journal article" date="2019" name="Int. J. Syst. Evol. Microbiol.">
        <title>The Global Catalogue of Microorganisms (GCM) 10K type strain sequencing project: providing services to taxonomists for standard genome sequencing and annotation.</title>
        <authorList>
            <consortium name="The Broad Institute Genomics Platform"/>
            <consortium name="The Broad Institute Genome Sequencing Center for Infectious Disease"/>
            <person name="Wu L."/>
            <person name="Ma J."/>
        </authorList>
    </citation>
    <scope>NUCLEOTIDE SEQUENCE [LARGE SCALE GENOMIC DNA]</scope>
    <source>
        <strain evidence="4">KACC 11407</strain>
    </source>
</reference>
<feature type="region of interest" description="Disordered" evidence="1">
    <location>
        <begin position="153"/>
        <end position="190"/>
    </location>
</feature>
<comment type="caution">
    <text evidence="3">The sequence shown here is derived from an EMBL/GenBank/DDBJ whole genome shotgun (WGS) entry which is preliminary data.</text>
</comment>
<keyword evidence="2" id="KW-1133">Transmembrane helix</keyword>
<dbReference type="EMBL" id="JBHSNM010000002">
    <property type="protein sequence ID" value="MFC5570184.1"/>
    <property type="molecule type" value="Genomic_DNA"/>
</dbReference>
<dbReference type="Proteomes" id="UP001596036">
    <property type="component" value="Unassembled WGS sequence"/>
</dbReference>
<feature type="transmembrane region" description="Helical" evidence="2">
    <location>
        <begin position="102"/>
        <end position="124"/>
    </location>
</feature>
<protein>
    <submittedName>
        <fullName evidence="3">Phage holin family protein</fullName>
    </submittedName>
</protein>
<feature type="compositionally biased region" description="Basic and acidic residues" evidence="1">
    <location>
        <begin position="161"/>
        <end position="171"/>
    </location>
</feature>
<feature type="compositionally biased region" description="Low complexity" evidence="1">
    <location>
        <begin position="11"/>
        <end position="26"/>
    </location>
</feature>
<name>A0ABW0SN64_9GAMM</name>
<sequence>MDEPRSDDDTPASPGAAPGPQAPAPDLAESLREIGAAGRAGLGAASDAAKALRVLVSADLSLARSAFGRALAFTGVAVAFGGSAWMLLMAALTAVLHDALGWSWTLSLATCAALSIAVTALGVWRAMHYFEHTRLQATRRQLARLGIGELADFMPQPGSHESTEQAAERVAEASADAPPKKGLGVDVTPP</sequence>
<keyword evidence="2" id="KW-0812">Transmembrane</keyword>
<dbReference type="RefSeq" id="WP_386754540.1">
    <property type="nucleotide sequence ID" value="NZ_JBHSNM010000002.1"/>
</dbReference>
<evidence type="ECO:0000313" key="3">
    <source>
        <dbReference type="EMBL" id="MFC5570184.1"/>
    </source>
</evidence>
<feature type="compositionally biased region" description="Acidic residues" evidence="1">
    <location>
        <begin position="1"/>
        <end position="10"/>
    </location>
</feature>
<accession>A0ABW0SN64</accession>
<dbReference type="SUPFAM" id="SSF103473">
    <property type="entry name" value="MFS general substrate transporter"/>
    <property type="match status" value="1"/>
</dbReference>
<evidence type="ECO:0000256" key="2">
    <source>
        <dbReference type="SAM" id="Phobius"/>
    </source>
</evidence>
<proteinExistence type="predicted"/>
<keyword evidence="2" id="KW-0472">Membrane</keyword>
<feature type="region of interest" description="Disordered" evidence="1">
    <location>
        <begin position="1"/>
        <end position="26"/>
    </location>
</feature>
<evidence type="ECO:0000313" key="4">
    <source>
        <dbReference type="Proteomes" id="UP001596036"/>
    </source>
</evidence>
<evidence type="ECO:0000256" key="1">
    <source>
        <dbReference type="SAM" id="MobiDB-lite"/>
    </source>
</evidence>
<dbReference type="InterPro" id="IPR036259">
    <property type="entry name" value="MFS_trans_sf"/>
</dbReference>
<organism evidence="3 4">
    <name type="scientific">Lysobacter yangpyeongensis</name>
    <dbReference type="NCBI Taxonomy" id="346182"/>
    <lineage>
        <taxon>Bacteria</taxon>
        <taxon>Pseudomonadati</taxon>
        <taxon>Pseudomonadota</taxon>
        <taxon>Gammaproteobacteria</taxon>
        <taxon>Lysobacterales</taxon>
        <taxon>Lysobacteraceae</taxon>
        <taxon>Lysobacter</taxon>
    </lineage>
</organism>